<dbReference type="EMBL" id="SMBT01000007">
    <property type="protein sequence ID" value="TCU85562.1"/>
    <property type="molecule type" value="Genomic_DNA"/>
</dbReference>
<dbReference type="Proteomes" id="UP000255108">
    <property type="component" value="Unassembled WGS sequence"/>
</dbReference>
<evidence type="ECO:0000313" key="6">
    <source>
        <dbReference type="EMBL" id="STR44990.1"/>
    </source>
</evidence>
<dbReference type="SUPFAM" id="SSF102705">
    <property type="entry name" value="NIF3 (NGG1p interacting factor 3)-like"/>
    <property type="match status" value="1"/>
</dbReference>
<comment type="subunit">
    <text evidence="2">Homohexamer.</text>
</comment>
<organism evidence="6 8">
    <name type="scientific">Iodobacter fluviatilis</name>
    <dbReference type="NCBI Taxonomy" id="537"/>
    <lineage>
        <taxon>Bacteria</taxon>
        <taxon>Pseudomonadati</taxon>
        <taxon>Pseudomonadota</taxon>
        <taxon>Betaproteobacteria</taxon>
        <taxon>Neisseriales</taxon>
        <taxon>Chitinibacteraceae</taxon>
        <taxon>Iodobacter</taxon>
    </lineage>
</organism>
<dbReference type="AlphaFoldDB" id="A0A377SUH9"/>
<feature type="binding site" evidence="5">
    <location>
        <position position="103"/>
    </location>
    <ligand>
        <name>a divalent metal cation</name>
        <dbReference type="ChEBI" id="CHEBI:60240"/>
        <label>1</label>
    </ligand>
</feature>
<dbReference type="PANTHER" id="PTHR13799:SF14">
    <property type="entry name" value="GTP CYCLOHYDROLASE 1 TYPE 2 HOMOLOG"/>
    <property type="match status" value="1"/>
</dbReference>
<dbReference type="NCBIfam" id="TIGR00486">
    <property type="entry name" value="YbgI_SA1388"/>
    <property type="match status" value="1"/>
</dbReference>
<protein>
    <recommendedName>
        <fullName evidence="3">GTP cyclohydrolase 1 type 2 homolog</fullName>
    </recommendedName>
</protein>
<dbReference type="GO" id="GO:0005737">
    <property type="term" value="C:cytoplasm"/>
    <property type="evidence" value="ECO:0007669"/>
    <property type="project" value="TreeGrafter"/>
</dbReference>
<feature type="binding site" evidence="5">
    <location>
        <position position="218"/>
    </location>
    <ligand>
        <name>a divalent metal cation</name>
        <dbReference type="ChEBI" id="CHEBI:60240"/>
        <label>1</label>
    </ligand>
</feature>
<evidence type="ECO:0000256" key="4">
    <source>
        <dbReference type="ARBA" id="ARBA00022723"/>
    </source>
</evidence>
<evidence type="ECO:0000256" key="5">
    <source>
        <dbReference type="PIRSR" id="PIRSR602678-1"/>
    </source>
</evidence>
<dbReference type="GO" id="GO:0046872">
    <property type="term" value="F:metal ion binding"/>
    <property type="evidence" value="ECO:0007669"/>
    <property type="project" value="UniProtKB-KW"/>
</dbReference>
<reference evidence="6 8" key="1">
    <citation type="submission" date="2018-06" db="EMBL/GenBank/DDBJ databases">
        <authorList>
            <consortium name="Pathogen Informatics"/>
            <person name="Doyle S."/>
        </authorList>
    </citation>
    <scope>NUCLEOTIDE SEQUENCE [LARGE SCALE GENOMIC DNA]</scope>
    <source>
        <strain evidence="6 8">NCTC11159</strain>
    </source>
</reference>
<dbReference type="RefSeq" id="WP_207916621.1">
    <property type="nucleotide sequence ID" value="NZ_CAWOLO010000007.1"/>
</dbReference>
<dbReference type="Pfam" id="PF01784">
    <property type="entry name" value="DUF34_NIF3"/>
    <property type="match status" value="1"/>
</dbReference>
<gene>
    <name evidence="7" type="ORF">EV682_10772</name>
    <name evidence="6" type="ORF">NCTC11159_03536</name>
</gene>
<evidence type="ECO:0000256" key="2">
    <source>
        <dbReference type="ARBA" id="ARBA00011643"/>
    </source>
</evidence>
<evidence type="ECO:0000313" key="9">
    <source>
        <dbReference type="Proteomes" id="UP000295794"/>
    </source>
</evidence>
<feature type="binding site" evidence="5">
    <location>
        <position position="222"/>
    </location>
    <ligand>
        <name>a divalent metal cation</name>
        <dbReference type="ChEBI" id="CHEBI:60240"/>
        <label>1</label>
    </ligand>
</feature>
<dbReference type="Gene3D" id="3.40.1390.30">
    <property type="entry name" value="NIF3 (NGG1p interacting factor 3)-like"/>
    <property type="match status" value="2"/>
</dbReference>
<dbReference type="FunFam" id="3.40.1390.30:FF:000002">
    <property type="entry name" value="Nif3-like dinuclear metal center protein"/>
    <property type="match status" value="1"/>
</dbReference>
<dbReference type="InterPro" id="IPR002678">
    <property type="entry name" value="DUF34/NIF3"/>
</dbReference>
<comment type="similarity">
    <text evidence="1">Belongs to the GTP cyclohydrolase I type 2/NIF3 family.</text>
</comment>
<feature type="binding site" evidence="5">
    <location>
        <position position="65"/>
    </location>
    <ligand>
        <name>a divalent metal cation</name>
        <dbReference type="ChEBI" id="CHEBI:60240"/>
        <label>1</label>
    </ligand>
</feature>
<keyword evidence="9" id="KW-1185">Reference proteome</keyword>
<sequence length="250" mass="27506">MPIARQDLENYIGQLLLVDTWRDYCPNGLQIEGRPTIERIVTGVTASQALIDAAIDLNADALLVHHGFFWKGENACITRTKKARIAKLLANDVNLFAYHLPLDAHPTLGNNAQLGEKLGLTGTHRFGDQKLGWLGELEKPLTLAEFTLQIDAQLQRSPLVIGPAEQLIKRVAWCTGGAQSFFHEAAQLEIDCFITGEASEFVTHLARESGVSYIAAGHHATERYGIEALGKHLASQYGLEHIHLDQANLV</sequence>
<keyword evidence="4 5" id="KW-0479">Metal-binding</keyword>
<evidence type="ECO:0000313" key="7">
    <source>
        <dbReference type="EMBL" id="TCU85562.1"/>
    </source>
</evidence>
<evidence type="ECO:0000256" key="1">
    <source>
        <dbReference type="ARBA" id="ARBA00006964"/>
    </source>
</evidence>
<dbReference type="Proteomes" id="UP000295794">
    <property type="component" value="Unassembled WGS sequence"/>
</dbReference>
<evidence type="ECO:0000256" key="3">
    <source>
        <dbReference type="ARBA" id="ARBA00022112"/>
    </source>
</evidence>
<name>A0A377SUH9_9NEIS</name>
<dbReference type="PANTHER" id="PTHR13799">
    <property type="entry name" value="NGG1 INTERACTING FACTOR 3"/>
    <property type="match status" value="1"/>
</dbReference>
<dbReference type="InterPro" id="IPR036069">
    <property type="entry name" value="DUF34/NIF3_sf"/>
</dbReference>
<evidence type="ECO:0000313" key="8">
    <source>
        <dbReference type="Proteomes" id="UP000255108"/>
    </source>
</evidence>
<dbReference type="EMBL" id="UGHR01000003">
    <property type="protein sequence ID" value="STR44990.1"/>
    <property type="molecule type" value="Genomic_DNA"/>
</dbReference>
<feature type="binding site" evidence="5">
    <location>
        <position position="66"/>
    </location>
    <ligand>
        <name>a divalent metal cation</name>
        <dbReference type="ChEBI" id="CHEBI:60240"/>
        <label>1</label>
    </ligand>
</feature>
<proteinExistence type="inferred from homology"/>
<accession>A0A377SUH9</accession>
<reference evidence="7 9" key="2">
    <citation type="submission" date="2019-03" db="EMBL/GenBank/DDBJ databases">
        <title>Genomic Encyclopedia of Type Strains, Phase IV (KMG-IV): sequencing the most valuable type-strain genomes for metagenomic binning, comparative biology and taxonomic classification.</title>
        <authorList>
            <person name="Goeker M."/>
        </authorList>
    </citation>
    <scope>NUCLEOTIDE SEQUENCE [LARGE SCALE GENOMIC DNA]</scope>
    <source>
        <strain evidence="7 9">DSM 3764</strain>
    </source>
</reference>